<evidence type="ECO:0000313" key="2">
    <source>
        <dbReference type="EMBL" id="RJP65924.1"/>
    </source>
</evidence>
<dbReference type="Proteomes" id="UP000285961">
    <property type="component" value="Unassembled WGS sequence"/>
</dbReference>
<name>A0A419ERF7_9BACT</name>
<protein>
    <submittedName>
        <fullName evidence="2">Type II toxin-antitoxin system mRNA interferase toxin, RelE/StbE family</fullName>
    </submittedName>
</protein>
<organism evidence="2 3">
    <name type="scientific">Candidatus Abyssobacteria bacterium SURF_17</name>
    <dbReference type="NCBI Taxonomy" id="2093361"/>
    <lineage>
        <taxon>Bacteria</taxon>
        <taxon>Pseudomonadati</taxon>
        <taxon>Candidatus Hydrogenedentota</taxon>
        <taxon>Candidatus Abyssobacteria</taxon>
    </lineage>
</organism>
<dbReference type="InterPro" id="IPR035093">
    <property type="entry name" value="RelE/ParE_toxin_dom_sf"/>
</dbReference>
<gene>
    <name evidence="2" type="ORF">C4532_17000</name>
</gene>
<accession>A0A419ERF7</accession>
<dbReference type="Gene3D" id="3.30.2310.20">
    <property type="entry name" value="RelE-like"/>
    <property type="match status" value="1"/>
</dbReference>
<comment type="caution">
    <text evidence="2">The sequence shown here is derived from an EMBL/GenBank/DDBJ whole genome shotgun (WGS) entry which is preliminary data.</text>
</comment>
<dbReference type="SUPFAM" id="SSF143011">
    <property type="entry name" value="RelE-like"/>
    <property type="match status" value="1"/>
</dbReference>
<keyword evidence="1" id="KW-1277">Toxin-antitoxin system</keyword>
<proteinExistence type="predicted"/>
<reference evidence="2 3" key="1">
    <citation type="journal article" date="2017" name="ISME J.">
        <title>Energy and carbon metabolisms in a deep terrestrial subsurface fluid microbial community.</title>
        <authorList>
            <person name="Momper L."/>
            <person name="Jungbluth S.P."/>
            <person name="Lee M.D."/>
            <person name="Amend J.P."/>
        </authorList>
    </citation>
    <scope>NUCLEOTIDE SEQUENCE [LARGE SCALE GENOMIC DNA]</scope>
    <source>
        <strain evidence="2">SURF_17</strain>
    </source>
</reference>
<evidence type="ECO:0000256" key="1">
    <source>
        <dbReference type="ARBA" id="ARBA00022649"/>
    </source>
</evidence>
<dbReference type="InterPro" id="IPR004386">
    <property type="entry name" value="Toxin_YafQ-like"/>
</dbReference>
<sequence length="93" mass="10903">MRTLIWTNTFLRALKRVVRRHPEKRRDIEVTLRFLLANPFAPQLETHKLKGKLSGSWACSVGRDLRIIFDFVKDEKGKEGILLLEIGTHEEVY</sequence>
<dbReference type="InterPro" id="IPR007712">
    <property type="entry name" value="RelE/ParE_toxin"/>
</dbReference>
<dbReference type="NCBIfam" id="TIGR02385">
    <property type="entry name" value="RelE_StbE"/>
    <property type="match status" value="1"/>
</dbReference>
<dbReference type="AlphaFoldDB" id="A0A419ERF7"/>
<dbReference type="Pfam" id="PF15738">
    <property type="entry name" value="YafQ_toxin"/>
    <property type="match status" value="1"/>
</dbReference>
<dbReference type="EMBL" id="QZKI01000121">
    <property type="protein sequence ID" value="RJP65924.1"/>
    <property type="molecule type" value="Genomic_DNA"/>
</dbReference>
<evidence type="ECO:0000313" key="3">
    <source>
        <dbReference type="Proteomes" id="UP000285961"/>
    </source>
</evidence>